<evidence type="ECO:0000256" key="1">
    <source>
        <dbReference type="SAM" id="MobiDB-lite"/>
    </source>
</evidence>
<keyword evidence="2" id="KW-1133">Transmembrane helix</keyword>
<dbReference type="Proteomes" id="UP000323866">
    <property type="component" value="Unassembled WGS sequence"/>
</dbReference>
<dbReference type="RefSeq" id="WP_149096837.1">
    <property type="nucleotide sequence ID" value="NZ_BMMG01000001.1"/>
</dbReference>
<gene>
    <name evidence="4" type="ORF">ACD591_12580</name>
    <name evidence="3" type="ORF">FOE74_01490</name>
</gene>
<evidence type="ECO:0000256" key="2">
    <source>
        <dbReference type="SAM" id="Phobius"/>
    </source>
</evidence>
<evidence type="ECO:0000313" key="5">
    <source>
        <dbReference type="Proteomes" id="UP000323866"/>
    </source>
</evidence>
<keyword evidence="2" id="KW-0472">Membrane</keyword>
<feature type="region of interest" description="Disordered" evidence="1">
    <location>
        <begin position="81"/>
        <end position="102"/>
    </location>
</feature>
<feature type="transmembrane region" description="Helical" evidence="2">
    <location>
        <begin position="12"/>
        <end position="29"/>
    </location>
</feature>
<dbReference type="EMBL" id="VKKZ01000010">
    <property type="protein sequence ID" value="KAA6437198.1"/>
    <property type="molecule type" value="Genomic_DNA"/>
</dbReference>
<keyword evidence="6" id="KW-1185">Reference proteome</keyword>
<proteinExistence type="predicted"/>
<evidence type="ECO:0000313" key="3">
    <source>
        <dbReference type="EMBL" id="KAA6437198.1"/>
    </source>
</evidence>
<evidence type="ECO:0000313" key="6">
    <source>
        <dbReference type="Proteomes" id="UP001570846"/>
    </source>
</evidence>
<organism evidence="3 5">
    <name type="scientific">Rufibacter glacialis</name>
    <dbReference type="NCBI Taxonomy" id="1259555"/>
    <lineage>
        <taxon>Bacteria</taxon>
        <taxon>Pseudomonadati</taxon>
        <taxon>Bacteroidota</taxon>
        <taxon>Cytophagia</taxon>
        <taxon>Cytophagales</taxon>
        <taxon>Hymenobacteraceae</taxon>
        <taxon>Rufibacter</taxon>
    </lineage>
</organism>
<protein>
    <submittedName>
        <fullName evidence="3">Uncharacterized protein</fullName>
    </submittedName>
</protein>
<sequence length="102" mass="11322">MITPTLPLQEKLRIFAGSLLLTVTIYLIIDLYVPAKMFFSGNAMSFSELLAHVQMHKKAPFIALITFLMARTTIKKRTKALAESQQVGQGPEEASQVAEKQA</sequence>
<keyword evidence="2" id="KW-0812">Transmembrane</keyword>
<dbReference type="EMBL" id="JBGOGF010000006">
    <property type="protein sequence ID" value="MFA1772129.1"/>
    <property type="molecule type" value="Genomic_DNA"/>
</dbReference>
<dbReference type="Proteomes" id="UP001570846">
    <property type="component" value="Unassembled WGS sequence"/>
</dbReference>
<dbReference type="AlphaFoldDB" id="A0A5M8QPI2"/>
<reference evidence="3 5" key="1">
    <citation type="submission" date="2019-07" db="EMBL/GenBank/DDBJ databases">
        <authorList>
            <person name="Qu J.-H."/>
        </authorList>
    </citation>
    <scope>NUCLEOTIDE SEQUENCE [LARGE SCALE GENOMIC DNA]</scope>
    <source>
        <strain evidence="3 5">MDT1-10-3</strain>
    </source>
</reference>
<accession>A0A5M8QPI2</accession>
<evidence type="ECO:0000313" key="4">
    <source>
        <dbReference type="EMBL" id="MFA1772129.1"/>
    </source>
</evidence>
<reference evidence="3 5" key="2">
    <citation type="submission" date="2019-09" db="EMBL/GenBank/DDBJ databases">
        <title>A bacterium isolated from glacier soil.</title>
        <authorList>
            <person name="Liu Q."/>
        </authorList>
    </citation>
    <scope>NUCLEOTIDE SEQUENCE [LARGE SCALE GENOMIC DNA]</scope>
    <source>
        <strain evidence="3 5">MDT1-10-3</strain>
    </source>
</reference>
<comment type="caution">
    <text evidence="3">The sequence shown here is derived from an EMBL/GenBank/DDBJ whole genome shotgun (WGS) entry which is preliminary data.</text>
</comment>
<dbReference type="OrthoDB" id="894283at2"/>
<name>A0A5M8QPI2_9BACT</name>
<reference evidence="4 6" key="3">
    <citation type="submission" date="2024-08" db="EMBL/GenBank/DDBJ databases">
        <authorList>
            <person name="Wei W."/>
        </authorList>
    </citation>
    <scope>NUCLEOTIDE SEQUENCE [LARGE SCALE GENOMIC DNA]</scope>
    <source>
        <strain evidence="4 6">XU2</strain>
    </source>
</reference>